<name>A0A8H5G686_9AGAR</name>
<evidence type="ECO:0000313" key="2">
    <source>
        <dbReference type="EMBL" id="KAF5359118.1"/>
    </source>
</evidence>
<feature type="transmembrane region" description="Helical" evidence="1">
    <location>
        <begin position="118"/>
        <end position="141"/>
    </location>
</feature>
<dbReference type="EMBL" id="JAACJO010000004">
    <property type="protein sequence ID" value="KAF5359118.1"/>
    <property type="molecule type" value="Genomic_DNA"/>
</dbReference>
<comment type="caution">
    <text evidence="2">The sequence shown here is derived from an EMBL/GenBank/DDBJ whole genome shotgun (WGS) entry which is preliminary data.</text>
</comment>
<gene>
    <name evidence="2" type="ORF">D9756_003487</name>
</gene>
<feature type="transmembrane region" description="Helical" evidence="1">
    <location>
        <begin position="21"/>
        <end position="45"/>
    </location>
</feature>
<feature type="transmembrane region" description="Helical" evidence="1">
    <location>
        <begin position="153"/>
        <end position="176"/>
    </location>
</feature>
<sequence>MPAWFELGKSARITTLKPPMLTGIQLLIVPPAVSFIILLIFLILFNTSKDMISTFKPDVSGAFCHSDSGIPGWIAVGVSIPGLSVWFYVYLRTALLFKRKREAISTYDKTLRGRIMSVFVRTSLMTVLTCFGVAFSVYVAAIPSHEELPFSVFQYLALPLSVLLMFGTQAVEWFNLRIVNLLIHMPFQEFFRCWSCKRSTNSLPPDKTGHYIFNWTCQNETFDDPDRKGAACLDPSATGFTT</sequence>
<evidence type="ECO:0000313" key="3">
    <source>
        <dbReference type="Proteomes" id="UP000559027"/>
    </source>
</evidence>
<keyword evidence="1" id="KW-0472">Membrane</keyword>
<keyword evidence="3" id="KW-1185">Reference proteome</keyword>
<protein>
    <submittedName>
        <fullName evidence="2">Uncharacterized protein</fullName>
    </submittedName>
</protein>
<evidence type="ECO:0000256" key="1">
    <source>
        <dbReference type="SAM" id="Phobius"/>
    </source>
</evidence>
<organism evidence="2 3">
    <name type="scientific">Leucocoprinus leucothites</name>
    <dbReference type="NCBI Taxonomy" id="201217"/>
    <lineage>
        <taxon>Eukaryota</taxon>
        <taxon>Fungi</taxon>
        <taxon>Dikarya</taxon>
        <taxon>Basidiomycota</taxon>
        <taxon>Agaricomycotina</taxon>
        <taxon>Agaricomycetes</taxon>
        <taxon>Agaricomycetidae</taxon>
        <taxon>Agaricales</taxon>
        <taxon>Agaricineae</taxon>
        <taxon>Agaricaceae</taxon>
        <taxon>Leucocoprinus</taxon>
    </lineage>
</organism>
<keyword evidence="1" id="KW-1133">Transmembrane helix</keyword>
<keyword evidence="1" id="KW-0812">Transmembrane</keyword>
<dbReference type="Proteomes" id="UP000559027">
    <property type="component" value="Unassembled WGS sequence"/>
</dbReference>
<accession>A0A8H5G686</accession>
<reference evidence="2 3" key="1">
    <citation type="journal article" date="2020" name="ISME J.">
        <title>Uncovering the hidden diversity of litter-decomposition mechanisms in mushroom-forming fungi.</title>
        <authorList>
            <person name="Floudas D."/>
            <person name="Bentzer J."/>
            <person name="Ahren D."/>
            <person name="Johansson T."/>
            <person name="Persson P."/>
            <person name="Tunlid A."/>
        </authorList>
    </citation>
    <scope>NUCLEOTIDE SEQUENCE [LARGE SCALE GENOMIC DNA]</scope>
    <source>
        <strain evidence="2 3">CBS 146.42</strain>
    </source>
</reference>
<dbReference type="AlphaFoldDB" id="A0A8H5G686"/>
<proteinExistence type="predicted"/>
<feature type="transmembrane region" description="Helical" evidence="1">
    <location>
        <begin position="70"/>
        <end position="91"/>
    </location>
</feature>